<accession>A0AC34GD14</accession>
<proteinExistence type="predicted"/>
<evidence type="ECO:0000313" key="1">
    <source>
        <dbReference type="Proteomes" id="UP000887579"/>
    </source>
</evidence>
<reference evidence="2" key="1">
    <citation type="submission" date="2022-11" db="UniProtKB">
        <authorList>
            <consortium name="WormBaseParasite"/>
        </authorList>
    </citation>
    <scope>IDENTIFICATION</scope>
</reference>
<organism evidence="1 2">
    <name type="scientific">Panagrolaimus sp. ES5</name>
    <dbReference type="NCBI Taxonomy" id="591445"/>
    <lineage>
        <taxon>Eukaryota</taxon>
        <taxon>Metazoa</taxon>
        <taxon>Ecdysozoa</taxon>
        <taxon>Nematoda</taxon>
        <taxon>Chromadorea</taxon>
        <taxon>Rhabditida</taxon>
        <taxon>Tylenchina</taxon>
        <taxon>Panagrolaimomorpha</taxon>
        <taxon>Panagrolaimoidea</taxon>
        <taxon>Panagrolaimidae</taxon>
        <taxon>Panagrolaimus</taxon>
    </lineage>
</organism>
<sequence length="155" mass="18496">MTDQQEKTVCSTFGGGAYQQALNNLEKDYEASFGYNKQRKIFEEFTRKFTTIPEIWIKWFELEADYNRKHRIDDLRKQALTHFYSLDFIGFLRPDTTIVKEFSKLIEWPYLDILRFKCYHINPSTLAEGLALAEKALTFPHWKLEEIYKIYSTSL</sequence>
<evidence type="ECO:0000313" key="2">
    <source>
        <dbReference type="WBParaSite" id="ES5_v2.g27591.t1"/>
    </source>
</evidence>
<name>A0AC34GD14_9BILA</name>
<dbReference type="WBParaSite" id="ES5_v2.g27591.t1">
    <property type="protein sequence ID" value="ES5_v2.g27591.t1"/>
    <property type="gene ID" value="ES5_v2.g27591"/>
</dbReference>
<dbReference type="Proteomes" id="UP000887579">
    <property type="component" value="Unplaced"/>
</dbReference>
<protein>
    <submittedName>
        <fullName evidence="2">Uncharacterized protein</fullName>
    </submittedName>
</protein>